<accession>A0A0F9B6S5</accession>
<gene>
    <name evidence="2" type="ORF">LCGC14_2565190</name>
</gene>
<keyword evidence="1" id="KW-1133">Transmembrane helix</keyword>
<protein>
    <submittedName>
        <fullName evidence="2">Uncharacterized protein</fullName>
    </submittedName>
</protein>
<dbReference type="AlphaFoldDB" id="A0A0F9B6S5"/>
<keyword evidence="1" id="KW-0812">Transmembrane</keyword>
<organism evidence="2">
    <name type="scientific">marine sediment metagenome</name>
    <dbReference type="NCBI Taxonomy" id="412755"/>
    <lineage>
        <taxon>unclassified sequences</taxon>
        <taxon>metagenomes</taxon>
        <taxon>ecological metagenomes</taxon>
    </lineage>
</organism>
<dbReference type="EMBL" id="LAZR01042451">
    <property type="protein sequence ID" value="KKL09507.1"/>
    <property type="molecule type" value="Genomic_DNA"/>
</dbReference>
<reference evidence="2" key="1">
    <citation type="journal article" date="2015" name="Nature">
        <title>Complex archaea that bridge the gap between prokaryotes and eukaryotes.</title>
        <authorList>
            <person name="Spang A."/>
            <person name="Saw J.H."/>
            <person name="Jorgensen S.L."/>
            <person name="Zaremba-Niedzwiedzka K."/>
            <person name="Martijn J."/>
            <person name="Lind A.E."/>
            <person name="van Eijk R."/>
            <person name="Schleper C."/>
            <person name="Guy L."/>
            <person name="Ettema T.J."/>
        </authorList>
    </citation>
    <scope>NUCLEOTIDE SEQUENCE</scope>
</reference>
<feature type="transmembrane region" description="Helical" evidence="1">
    <location>
        <begin position="37"/>
        <end position="60"/>
    </location>
</feature>
<name>A0A0F9B6S5_9ZZZZ</name>
<comment type="caution">
    <text evidence="2">The sequence shown here is derived from an EMBL/GenBank/DDBJ whole genome shotgun (WGS) entry which is preliminary data.</text>
</comment>
<evidence type="ECO:0000256" key="1">
    <source>
        <dbReference type="SAM" id="Phobius"/>
    </source>
</evidence>
<keyword evidence="1" id="KW-0472">Membrane</keyword>
<sequence length="71" mass="8408">MKVKTDFEISASRPYALNSLILLYVVAPRKIKKKIWCFYNILMLTLYETYCICIFMTTSFDPIHIDTLPMH</sequence>
<evidence type="ECO:0000313" key="2">
    <source>
        <dbReference type="EMBL" id="KKL09507.1"/>
    </source>
</evidence>
<feature type="non-terminal residue" evidence="2">
    <location>
        <position position="71"/>
    </location>
</feature>
<proteinExistence type="predicted"/>